<dbReference type="SUPFAM" id="SSF53335">
    <property type="entry name" value="S-adenosyl-L-methionine-dependent methyltransferases"/>
    <property type="match status" value="1"/>
</dbReference>
<dbReference type="InterPro" id="IPR000241">
    <property type="entry name" value="RlmKL-like_Mtase"/>
</dbReference>
<organism evidence="5 6">
    <name type="scientific">Cyclostephanos tholiformis</name>
    <dbReference type="NCBI Taxonomy" id="382380"/>
    <lineage>
        <taxon>Eukaryota</taxon>
        <taxon>Sar</taxon>
        <taxon>Stramenopiles</taxon>
        <taxon>Ochrophyta</taxon>
        <taxon>Bacillariophyta</taxon>
        <taxon>Coscinodiscophyceae</taxon>
        <taxon>Thalassiosirophycidae</taxon>
        <taxon>Stephanodiscales</taxon>
        <taxon>Stephanodiscaceae</taxon>
        <taxon>Cyclostephanos</taxon>
    </lineage>
</organism>
<sequence length="518" mass="57372">MKVPSDELHPRKVGKTPSKLTKHSNKTPTSKPLRGPFSIFVACLPGLEPLLYEELSYLLQSSEISEQSKAKVIPGGVEVTIPSLAYLYVLHLYLGTASHIYLRLNGGDRSAGLPPLFRARGFPELQRKLKDLMVSQQWDRWFDIPRSRTNCVREESELTWQLQVHVTTSKSKLMHTKAVEERVRETIGEVLGVKGLDSTNSACGVEATANGSNKSLDVRPVVRLLVRIDRDEVQLSLDTSSSSSAIPLHMRGYRLNPHKAPLREDLAFALLMAGGLKPRWNLQPLRPWLIKDDAEINGVFDSNMKNDEVESSVQLFDPLCGSGTIAIEGASILAGLPPGRFRPPPLEGTRLYDTSLWNNIKLRALSSSLLLANVDADARTIMVAANDINKDAIHAAISNSKRAGVENFIDFTIGSFKIHPLSNRSPQQSTYKISDSRDLLIVTNPPYGKRMLSDESNSIYKQIANALKSLPYRIRCTIIGKEPRSLRESSLPLRVAFSTKQGGLSVVAMSTDQLDSSW</sequence>
<evidence type="ECO:0000313" key="6">
    <source>
        <dbReference type="Proteomes" id="UP001530377"/>
    </source>
</evidence>
<dbReference type="GO" id="GO:0032259">
    <property type="term" value="P:methylation"/>
    <property type="evidence" value="ECO:0007669"/>
    <property type="project" value="UniProtKB-KW"/>
</dbReference>
<keyword evidence="2" id="KW-0808">Transferase</keyword>
<dbReference type="InterPro" id="IPR053943">
    <property type="entry name" value="RlmKL-like_Mtase_CS"/>
</dbReference>
<dbReference type="Gene3D" id="3.40.50.150">
    <property type="entry name" value="Vaccinia Virus protein VP39"/>
    <property type="match status" value="1"/>
</dbReference>
<dbReference type="InterPro" id="IPR002052">
    <property type="entry name" value="DNA_methylase_N6_adenine_CS"/>
</dbReference>
<name>A0ABD3SRY4_9STRA</name>
<protein>
    <recommendedName>
        <fullName evidence="4">Ribosomal RNA large subunit methyltransferase K/L-like methyltransferase domain-containing protein</fullName>
    </recommendedName>
</protein>
<proteinExistence type="predicted"/>
<dbReference type="GO" id="GO:0043527">
    <property type="term" value="C:tRNA methyltransferase complex"/>
    <property type="evidence" value="ECO:0007669"/>
    <property type="project" value="UniProtKB-ARBA"/>
</dbReference>
<evidence type="ECO:0000259" key="4">
    <source>
        <dbReference type="Pfam" id="PF01170"/>
    </source>
</evidence>
<reference evidence="5 6" key="1">
    <citation type="submission" date="2024-10" db="EMBL/GenBank/DDBJ databases">
        <title>Updated reference genomes for cyclostephanoid diatoms.</title>
        <authorList>
            <person name="Roberts W.R."/>
            <person name="Alverson A.J."/>
        </authorList>
    </citation>
    <scope>NUCLEOTIDE SEQUENCE [LARGE SCALE GENOMIC DNA]</scope>
    <source>
        <strain evidence="5 6">AJA228-03</strain>
    </source>
</reference>
<dbReference type="GO" id="GO:0008168">
    <property type="term" value="F:methyltransferase activity"/>
    <property type="evidence" value="ECO:0007669"/>
    <property type="project" value="UniProtKB-KW"/>
</dbReference>
<dbReference type="PROSITE" id="PS01261">
    <property type="entry name" value="UPF0020"/>
    <property type="match status" value="1"/>
</dbReference>
<evidence type="ECO:0000313" key="5">
    <source>
        <dbReference type="EMBL" id="KAL3827354.1"/>
    </source>
</evidence>
<dbReference type="Pfam" id="PF01170">
    <property type="entry name" value="UPF0020"/>
    <property type="match status" value="1"/>
</dbReference>
<dbReference type="Proteomes" id="UP001530377">
    <property type="component" value="Unassembled WGS sequence"/>
</dbReference>
<evidence type="ECO:0000256" key="1">
    <source>
        <dbReference type="ARBA" id="ARBA00022603"/>
    </source>
</evidence>
<dbReference type="PANTHER" id="PTHR47313">
    <property type="entry name" value="RIBOSOMAL RNA LARGE SUBUNIT METHYLTRANSFERASE K/L"/>
    <property type="match status" value="1"/>
</dbReference>
<evidence type="ECO:0000256" key="3">
    <source>
        <dbReference type="SAM" id="MobiDB-lite"/>
    </source>
</evidence>
<feature type="domain" description="Ribosomal RNA large subunit methyltransferase K/L-like methyltransferase" evidence="4">
    <location>
        <begin position="312"/>
        <end position="471"/>
    </location>
</feature>
<comment type="caution">
    <text evidence="5">The sequence shown here is derived from an EMBL/GenBank/DDBJ whole genome shotgun (WGS) entry which is preliminary data.</text>
</comment>
<dbReference type="EMBL" id="JALLPB020000004">
    <property type="protein sequence ID" value="KAL3827354.1"/>
    <property type="molecule type" value="Genomic_DNA"/>
</dbReference>
<feature type="compositionally biased region" description="Basic and acidic residues" evidence="3">
    <location>
        <begin position="1"/>
        <end position="10"/>
    </location>
</feature>
<keyword evidence="1" id="KW-0489">Methyltransferase</keyword>
<dbReference type="PROSITE" id="PS00092">
    <property type="entry name" value="N6_MTASE"/>
    <property type="match status" value="1"/>
</dbReference>
<dbReference type="PANTHER" id="PTHR47313:SF1">
    <property type="entry name" value="RIBOSOMAL RNA LARGE SUBUNIT METHYLTRANSFERASE K_L"/>
    <property type="match status" value="1"/>
</dbReference>
<feature type="region of interest" description="Disordered" evidence="3">
    <location>
        <begin position="1"/>
        <end position="30"/>
    </location>
</feature>
<dbReference type="AlphaFoldDB" id="A0ABD3SRY4"/>
<accession>A0ABD3SRY4</accession>
<dbReference type="CDD" id="cd11715">
    <property type="entry name" value="THUMP_AdoMetMT"/>
    <property type="match status" value="1"/>
</dbReference>
<evidence type="ECO:0000256" key="2">
    <source>
        <dbReference type="ARBA" id="ARBA00022679"/>
    </source>
</evidence>
<gene>
    <name evidence="5" type="ORF">ACHAXA_003088</name>
</gene>
<dbReference type="Gene3D" id="3.30.2130.30">
    <property type="match status" value="1"/>
</dbReference>
<keyword evidence="6" id="KW-1185">Reference proteome</keyword>
<dbReference type="InterPro" id="IPR029063">
    <property type="entry name" value="SAM-dependent_MTases_sf"/>
</dbReference>